<dbReference type="InterPro" id="IPR010559">
    <property type="entry name" value="Sig_transdc_His_kin_internal"/>
</dbReference>
<dbReference type="InterPro" id="IPR036890">
    <property type="entry name" value="HATPase_C_sf"/>
</dbReference>
<dbReference type="InterPro" id="IPR003594">
    <property type="entry name" value="HATPase_dom"/>
</dbReference>
<keyword evidence="1" id="KW-1133">Transmembrane helix</keyword>
<sequence>MAQAGIDKIADKNDRRKYRPGWWLWLNSSPYEADGSPVLPFASHELTRAGLAWRVFLIWTVIGVLVALPNAMLEPLWVIVPAKVLEAWSWALFTPLLLYIDIYLSRKGIEGYRYILTFALLSVPICLAEVVVSGIMLYPIEAVIWNPLRDPEFTVHFFVGGWFTYCAIVGIILAVRYYRNFVTSRFELERMERRLLESHLNTLRLQLEPHFLFNALNAVSSEIGNSPVVARNMVSNLAELLRHSLAFKDSTRITLAQELALLDHYLAIQRIRFGDRIDISIDVDPDTLSAVVPCMLLQPLVENAIRHGIEKRLSGGAITITAHTTPDGIQISILDDGVGLHPGWRMEKQTGLGIRLSRERLAGFYNLPAEQMFSMSNRPDGGTIVVINIPHQEKVEDESRHVAE</sequence>
<dbReference type="PROSITE" id="PS50109">
    <property type="entry name" value="HIS_KIN"/>
    <property type="match status" value="1"/>
</dbReference>
<keyword evidence="4" id="KW-0808">Transferase</keyword>
<dbReference type="InterPro" id="IPR005467">
    <property type="entry name" value="His_kinase_dom"/>
</dbReference>
<feature type="transmembrane region" description="Helical" evidence="1">
    <location>
        <begin position="51"/>
        <end position="72"/>
    </location>
</feature>
<dbReference type="PANTHER" id="PTHR34220:SF7">
    <property type="entry name" value="SENSOR HISTIDINE KINASE YPDA"/>
    <property type="match status" value="1"/>
</dbReference>
<evidence type="ECO:0000259" key="2">
    <source>
        <dbReference type="PROSITE" id="PS50109"/>
    </source>
</evidence>
<dbReference type="RefSeq" id="WP_155142935.1">
    <property type="nucleotide sequence ID" value="NZ_BMGZ01000006.1"/>
</dbReference>
<organism evidence="3 5">
    <name type="scientific">Aquisalinus luteolus</name>
    <dbReference type="NCBI Taxonomy" id="1566827"/>
    <lineage>
        <taxon>Bacteria</taxon>
        <taxon>Pseudomonadati</taxon>
        <taxon>Pseudomonadota</taxon>
        <taxon>Alphaproteobacteria</taxon>
        <taxon>Parvularculales</taxon>
        <taxon>Parvularculaceae</taxon>
        <taxon>Aquisalinus</taxon>
    </lineage>
</organism>
<dbReference type="Proteomes" id="UP000621856">
    <property type="component" value="Unassembled WGS sequence"/>
</dbReference>
<keyword evidence="1" id="KW-0472">Membrane</keyword>
<protein>
    <submittedName>
        <fullName evidence="3">ATPase</fullName>
    </submittedName>
    <submittedName>
        <fullName evidence="4">Sensor histidine kinase</fullName>
    </submittedName>
</protein>
<dbReference type="GO" id="GO:0016020">
    <property type="term" value="C:membrane"/>
    <property type="evidence" value="ECO:0007669"/>
    <property type="project" value="InterPro"/>
</dbReference>
<evidence type="ECO:0000256" key="1">
    <source>
        <dbReference type="SAM" id="Phobius"/>
    </source>
</evidence>
<dbReference type="Pfam" id="PF02518">
    <property type="entry name" value="HATPase_c"/>
    <property type="match status" value="1"/>
</dbReference>
<feature type="transmembrane region" description="Helical" evidence="1">
    <location>
        <begin position="157"/>
        <end position="178"/>
    </location>
</feature>
<evidence type="ECO:0000313" key="6">
    <source>
        <dbReference type="Proteomes" id="UP000818603"/>
    </source>
</evidence>
<keyword evidence="4" id="KW-0418">Kinase</keyword>
<dbReference type="Gene3D" id="3.30.565.10">
    <property type="entry name" value="Histidine kinase-like ATPase, C-terminal domain"/>
    <property type="match status" value="1"/>
</dbReference>
<dbReference type="Pfam" id="PF06580">
    <property type="entry name" value="His_kinase"/>
    <property type="match status" value="1"/>
</dbReference>
<name>A0A8J3EVZ4_9PROT</name>
<reference evidence="3" key="1">
    <citation type="journal article" date="2014" name="Int. J. Syst. Evol. Microbiol.">
        <title>Complete genome sequence of Corynebacterium casei LMG S-19264T (=DSM 44701T), isolated from a smear-ripened cheese.</title>
        <authorList>
            <consortium name="US DOE Joint Genome Institute (JGI-PGF)"/>
            <person name="Walter F."/>
            <person name="Albersmeier A."/>
            <person name="Kalinowski J."/>
            <person name="Ruckert C."/>
        </authorList>
    </citation>
    <scope>NUCLEOTIDE SEQUENCE</scope>
    <source>
        <strain evidence="3">CGMCC 1.14984</strain>
    </source>
</reference>
<accession>A0A8J3EVZ4</accession>
<reference evidence="4 6" key="2">
    <citation type="submission" date="2020-02" db="EMBL/GenBank/DDBJ databases">
        <title>Genome sequence of Parvularcula flava strain NH6-79.</title>
        <authorList>
            <person name="Abdul Karim M.H."/>
            <person name="Lam M.Q."/>
            <person name="Chen S.J."/>
            <person name="Yahya A."/>
            <person name="Shahir S."/>
            <person name="Shamsir M.S."/>
            <person name="Chong C.S."/>
        </authorList>
    </citation>
    <scope>NUCLEOTIDE SEQUENCE [LARGE SCALE GENOMIC DNA]</scope>
    <source>
        <strain evidence="4 6">NH6-79</strain>
    </source>
</reference>
<dbReference type="SUPFAM" id="SSF55874">
    <property type="entry name" value="ATPase domain of HSP90 chaperone/DNA topoisomerase II/histidine kinase"/>
    <property type="match status" value="1"/>
</dbReference>
<keyword evidence="6" id="KW-1185">Reference proteome</keyword>
<keyword evidence="1" id="KW-0812">Transmembrane</keyword>
<gene>
    <name evidence="4" type="ORF">FF098_017270</name>
    <name evidence="3" type="ORF">GCM10011355_34590</name>
</gene>
<feature type="transmembrane region" description="Helical" evidence="1">
    <location>
        <begin position="87"/>
        <end position="104"/>
    </location>
</feature>
<reference evidence="3" key="3">
    <citation type="submission" date="2020-09" db="EMBL/GenBank/DDBJ databases">
        <authorList>
            <person name="Sun Q."/>
            <person name="Zhou Y."/>
        </authorList>
    </citation>
    <scope>NUCLEOTIDE SEQUENCE</scope>
    <source>
        <strain evidence="3">CGMCC 1.14984</strain>
    </source>
</reference>
<feature type="domain" description="Histidine kinase" evidence="2">
    <location>
        <begin position="296"/>
        <end position="393"/>
    </location>
</feature>
<dbReference type="EMBL" id="BMGZ01000006">
    <property type="protein sequence ID" value="GGI02184.1"/>
    <property type="molecule type" value="Genomic_DNA"/>
</dbReference>
<dbReference type="GO" id="GO:0000155">
    <property type="term" value="F:phosphorelay sensor kinase activity"/>
    <property type="evidence" value="ECO:0007669"/>
    <property type="project" value="InterPro"/>
</dbReference>
<feature type="transmembrane region" description="Helical" evidence="1">
    <location>
        <begin position="116"/>
        <end position="137"/>
    </location>
</feature>
<evidence type="ECO:0000313" key="5">
    <source>
        <dbReference type="Proteomes" id="UP000621856"/>
    </source>
</evidence>
<dbReference type="PANTHER" id="PTHR34220">
    <property type="entry name" value="SENSOR HISTIDINE KINASE YPDA"/>
    <property type="match status" value="1"/>
</dbReference>
<evidence type="ECO:0000313" key="4">
    <source>
        <dbReference type="EMBL" id="NHK29660.1"/>
    </source>
</evidence>
<comment type="caution">
    <text evidence="3">The sequence shown here is derived from an EMBL/GenBank/DDBJ whole genome shotgun (WGS) entry which is preliminary data.</text>
</comment>
<evidence type="ECO:0000313" key="3">
    <source>
        <dbReference type="EMBL" id="GGI02184.1"/>
    </source>
</evidence>
<dbReference type="Proteomes" id="UP000818603">
    <property type="component" value="Unassembled WGS sequence"/>
</dbReference>
<dbReference type="EMBL" id="VCJR02000007">
    <property type="protein sequence ID" value="NHK29660.1"/>
    <property type="molecule type" value="Genomic_DNA"/>
</dbReference>
<proteinExistence type="predicted"/>
<dbReference type="AlphaFoldDB" id="A0A8J3EVZ4"/>
<dbReference type="InterPro" id="IPR050640">
    <property type="entry name" value="Bact_2-comp_sensor_kinase"/>
</dbReference>